<keyword evidence="1" id="KW-1133">Transmembrane helix</keyword>
<dbReference type="EMBL" id="AP027742">
    <property type="protein sequence ID" value="BDZ76941.1"/>
    <property type="molecule type" value="Genomic_DNA"/>
</dbReference>
<dbReference type="RefSeq" id="WP_316266546.1">
    <property type="nucleotide sequence ID" value="NZ_AP027742.1"/>
</dbReference>
<dbReference type="Proteomes" id="UP001305815">
    <property type="component" value="Chromosome"/>
</dbReference>
<reference evidence="3" key="1">
    <citation type="journal article" date="2023" name="Int. J. Syst. Evol. Microbiol.">
        <title>Claveliimonas bilis gen. nov., sp. nov., deoxycholic acid-producing bacteria isolated from human faeces, and reclassification of Sellimonas monacensis Zenner et al. 2021 as Claveliimonas monacensis comb. nov.</title>
        <authorList>
            <person name="Hisatomi A."/>
            <person name="Kastawa N.W.E.P.G."/>
            <person name="Song I."/>
            <person name="Ohkuma M."/>
            <person name="Fukiya S."/>
            <person name="Sakamoto M."/>
        </authorList>
    </citation>
    <scope>NUCLEOTIDE SEQUENCE [LARGE SCALE GENOMIC DNA]</scope>
    <source>
        <strain evidence="3">12BBH14</strain>
    </source>
</reference>
<feature type="transmembrane region" description="Helical" evidence="1">
    <location>
        <begin position="6"/>
        <end position="29"/>
    </location>
</feature>
<keyword evidence="1" id="KW-0472">Membrane</keyword>
<organism evidence="2 3">
    <name type="scientific">Claveliimonas bilis</name>
    <dbReference type="NCBI Taxonomy" id="3028070"/>
    <lineage>
        <taxon>Bacteria</taxon>
        <taxon>Bacillati</taxon>
        <taxon>Bacillota</taxon>
        <taxon>Clostridia</taxon>
        <taxon>Lachnospirales</taxon>
        <taxon>Lachnospiraceae</taxon>
        <taxon>Claveliimonas</taxon>
    </lineage>
</organism>
<gene>
    <name evidence="2" type="ORF">Lac1_11240</name>
</gene>
<evidence type="ECO:0000256" key="1">
    <source>
        <dbReference type="SAM" id="Phobius"/>
    </source>
</evidence>
<evidence type="ECO:0000313" key="2">
    <source>
        <dbReference type="EMBL" id="BDZ76941.1"/>
    </source>
</evidence>
<keyword evidence="1" id="KW-0812">Transmembrane</keyword>
<evidence type="ECO:0000313" key="3">
    <source>
        <dbReference type="Proteomes" id="UP001305815"/>
    </source>
</evidence>
<accession>A0ABM8I915</accession>
<name>A0ABM8I915_9FIRM</name>
<keyword evidence="3" id="KW-1185">Reference proteome</keyword>
<proteinExistence type="predicted"/>
<protein>
    <submittedName>
        <fullName evidence="2">Uncharacterized protein</fullName>
    </submittedName>
</protein>
<sequence length="192" mass="21019">MWNTIFNFVTAICTAGATIISAISIAKLIKAEKQKNILEEVNLSITPKDRLSNCKEEIFFLKLAFSNESSLPISILDLKVFFPNMETVTDAKNGMGGTALNVSVPVCSDSDVNICSSTSSPLPVTIAPFSAFSGYVAFHAGRQDARILCNQDITLKIRTSRKIFEISMNLDAYNFQDFSYKDDGTIFGDACS</sequence>